<accession>A0A1H3MV14</accession>
<dbReference type="Proteomes" id="UP000183417">
    <property type="component" value="Unassembled WGS sequence"/>
</dbReference>
<proteinExistence type="predicted"/>
<dbReference type="AlphaFoldDB" id="A0A1H3MV14"/>
<dbReference type="Proteomes" id="UP000595064">
    <property type="component" value="Plasmid unnamed"/>
</dbReference>
<sequence length="95" mass="10863">MKQMSIRQAARWAEWKGCVYQVQDGQPDYMAAAVDLNTNKVLRMGFGDEAYEFKRAHPEQLIRVYTLDEVLQGMDEEDGESSCVPGPRDAEAPWH</sequence>
<evidence type="ECO:0000256" key="1">
    <source>
        <dbReference type="SAM" id="MobiDB-lite"/>
    </source>
</evidence>
<evidence type="ECO:0000313" key="5">
    <source>
        <dbReference type="Proteomes" id="UP000595064"/>
    </source>
</evidence>
<reference evidence="2 5" key="2">
    <citation type="submission" date="2020-12" db="EMBL/GenBank/DDBJ databases">
        <title>FDA dAtabase for Regulatory Grade micrObial Sequences (FDA-ARGOS): Supporting development and validation of Infectious Disease Dx tests.</title>
        <authorList>
            <person name="Sproer C."/>
            <person name="Gronow S."/>
            <person name="Severitt S."/>
            <person name="Schroder I."/>
            <person name="Tallon L."/>
            <person name="Sadzewicz L."/>
            <person name="Zhao X."/>
            <person name="Boylan J."/>
            <person name="Ott S."/>
            <person name="Bowen H."/>
            <person name="Vavikolanu K."/>
            <person name="Mehta A."/>
            <person name="Aluvathingal J."/>
            <person name="Nadendla S."/>
            <person name="Lowell S."/>
            <person name="Myers T."/>
            <person name="Yan Y."/>
            <person name="Sichtig H."/>
        </authorList>
    </citation>
    <scope>NUCLEOTIDE SEQUENCE [LARGE SCALE GENOMIC DNA]</scope>
    <source>
        <strain evidence="2 5">FDAARGOS_890</strain>
        <plasmid evidence="2 5">unnamed</plasmid>
    </source>
</reference>
<protein>
    <submittedName>
        <fullName evidence="3">Uncharacterized protein</fullName>
    </submittedName>
</protein>
<reference evidence="3 4" key="1">
    <citation type="submission" date="2016-10" db="EMBL/GenBank/DDBJ databases">
        <authorList>
            <person name="de Groot N.N."/>
        </authorList>
    </citation>
    <scope>NUCLEOTIDE SEQUENCE [LARGE SCALE GENOMIC DNA]</scope>
    <source>
        <strain evidence="3 4">LMG 24775</strain>
    </source>
</reference>
<dbReference type="RefSeq" id="WP_074921827.1">
    <property type="nucleotide sequence ID" value="NZ_CP065749.1"/>
</dbReference>
<feature type="region of interest" description="Disordered" evidence="1">
    <location>
        <begin position="75"/>
        <end position="95"/>
    </location>
</feature>
<gene>
    <name evidence="2" type="ORF">I6G47_32880</name>
    <name evidence="3" type="ORF">SAMN05421547_10853</name>
</gene>
<dbReference type="EMBL" id="FNPE01000008">
    <property type="protein sequence ID" value="SDY80416.1"/>
    <property type="molecule type" value="Genomic_DNA"/>
</dbReference>
<evidence type="ECO:0000313" key="4">
    <source>
        <dbReference type="Proteomes" id="UP000183417"/>
    </source>
</evidence>
<keyword evidence="2" id="KW-0614">Plasmid</keyword>
<evidence type="ECO:0000313" key="2">
    <source>
        <dbReference type="EMBL" id="QPS84943.1"/>
    </source>
</evidence>
<dbReference type="KEGG" id="dla:I6G47_32880"/>
<geneLocation type="plasmid" evidence="2 5">
    <name>unnamed</name>
</geneLocation>
<dbReference type="EMBL" id="CP065749">
    <property type="protein sequence ID" value="QPS84943.1"/>
    <property type="molecule type" value="Genomic_DNA"/>
</dbReference>
<keyword evidence="5" id="KW-1185">Reference proteome</keyword>
<organism evidence="3 4">
    <name type="scientific">Delftia lacustris</name>
    <dbReference type="NCBI Taxonomy" id="558537"/>
    <lineage>
        <taxon>Bacteria</taxon>
        <taxon>Pseudomonadati</taxon>
        <taxon>Pseudomonadota</taxon>
        <taxon>Betaproteobacteria</taxon>
        <taxon>Burkholderiales</taxon>
        <taxon>Comamonadaceae</taxon>
        <taxon>Delftia</taxon>
    </lineage>
</organism>
<evidence type="ECO:0000313" key="3">
    <source>
        <dbReference type="EMBL" id="SDY80416.1"/>
    </source>
</evidence>
<dbReference type="GeneID" id="94688955"/>
<name>A0A1H3MV14_9BURK</name>